<dbReference type="GO" id="GO:0008360">
    <property type="term" value="P:regulation of cell shape"/>
    <property type="evidence" value="ECO:0007669"/>
    <property type="project" value="UniProtKB-KW"/>
</dbReference>
<accession>A0A9D1AGD6</accession>
<dbReference type="GO" id="GO:0005737">
    <property type="term" value="C:cytoplasm"/>
    <property type="evidence" value="ECO:0007669"/>
    <property type="project" value="UniProtKB-SubCell"/>
</dbReference>
<keyword evidence="3" id="KW-0547">Nucleotide-binding</keyword>
<keyword evidence="2" id="KW-0963">Cytoplasm</keyword>
<comment type="subcellular location">
    <subcellularLocation>
        <location evidence="1">Cytoplasm</location>
    </subcellularLocation>
</comment>
<evidence type="ECO:0000313" key="8">
    <source>
        <dbReference type="Proteomes" id="UP000824179"/>
    </source>
</evidence>
<dbReference type="Proteomes" id="UP000824179">
    <property type="component" value="Unassembled WGS sequence"/>
</dbReference>
<proteinExistence type="inferred from homology"/>
<keyword evidence="5" id="KW-0133">Cell shape</keyword>
<dbReference type="Pfam" id="PF06723">
    <property type="entry name" value="MreB_Mbl"/>
    <property type="match status" value="1"/>
</dbReference>
<protein>
    <submittedName>
        <fullName evidence="7">Rod shape-determining protein</fullName>
    </submittedName>
</protein>
<keyword evidence="4" id="KW-0067">ATP-binding</keyword>
<evidence type="ECO:0000313" key="7">
    <source>
        <dbReference type="EMBL" id="HIR39740.1"/>
    </source>
</evidence>
<gene>
    <name evidence="7" type="ORF">IAB90_05075</name>
</gene>
<dbReference type="GO" id="GO:0000902">
    <property type="term" value="P:cell morphogenesis"/>
    <property type="evidence" value="ECO:0007669"/>
    <property type="project" value="InterPro"/>
</dbReference>
<dbReference type="SUPFAM" id="SSF53067">
    <property type="entry name" value="Actin-like ATPase domain"/>
    <property type="match status" value="2"/>
</dbReference>
<evidence type="ECO:0000256" key="2">
    <source>
        <dbReference type="ARBA" id="ARBA00022490"/>
    </source>
</evidence>
<dbReference type="PANTHER" id="PTHR42749:SF1">
    <property type="entry name" value="CELL SHAPE-DETERMINING PROTEIN MREB"/>
    <property type="match status" value="1"/>
</dbReference>
<dbReference type="InterPro" id="IPR004753">
    <property type="entry name" value="MreB"/>
</dbReference>
<dbReference type="InterPro" id="IPR043129">
    <property type="entry name" value="ATPase_NBD"/>
</dbReference>
<comment type="similarity">
    <text evidence="6">Belongs to the FtsA/MreB family.</text>
</comment>
<name>A0A9D1AGD6_9FIRM</name>
<sequence>MIKLAIDLGSWVTKIYKSGCGVVLAEPTCAAIEQLPGAQRYNIKSLGEKARALSGKAAQNTHIINPVSDGDIVHPDIAADMLRYFLEKIEITPRRARATEVIFVLPCGAKPDLKRKYLRLADDCNIGKVYFTQTPFAAVLGHNVPLGDSTPVFSVDIGYGLTNIAAFSLDGVIAGMSMNLGGGNIDVHIIDYMAENYNLSIGAVTAERIKNTVGSLFPGDDKVMMVDGRDATTGTPATVTVRTTNIYEVLILYVDKIIEYVSLIISKLPSEVSSSIIHSGVFLSGGLCKMDGIAEYFSEKLGITINTFDEPQLAAVIGAGTIISSEHFKNKAATQN</sequence>
<dbReference type="InterPro" id="IPR056546">
    <property type="entry name" value="MreB_MamK-like"/>
</dbReference>
<dbReference type="AlphaFoldDB" id="A0A9D1AGD6"/>
<comment type="caution">
    <text evidence="7">The sequence shown here is derived from an EMBL/GenBank/DDBJ whole genome shotgun (WGS) entry which is preliminary data.</text>
</comment>
<reference evidence="7" key="1">
    <citation type="submission" date="2020-10" db="EMBL/GenBank/DDBJ databases">
        <authorList>
            <person name="Gilroy R."/>
        </authorList>
    </citation>
    <scope>NUCLEOTIDE SEQUENCE</scope>
    <source>
        <strain evidence="7">ChiW25-3613</strain>
    </source>
</reference>
<evidence type="ECO:0000256" key="4">
    <source>
        <dbReference type="ARBA" id="ARBA00022840"/>
    </source>
</evidence>
<evidence type="ECO:0000256" key="1">
    <source>
        <dbReference type="ARBA" id="ARBA00004496"/>
    </source>
</evidence>
<dbReference type="GO" id="GO:0005524">
    <property type="term" value="F:ATP binding"/>
    <property type="evidence" value="ECO:0007669"/>
    <property type="project" value="UniProtKB-KW"/>
</dbReference>
<dbReference type="Gene3D" id="3.30.420.40">
    <property type="match status" value="2"/>
</dbReference>
<evidence type="ECO:0000256" key="3">
    <source>
        <dbReference type="ARBA" id="ARBA00022741"/>
    </source>
</evidence>
<reference evidence="7" key="2">
    <citation type="journal article" date="2021" name="PeerJ">
        <title>Extensive microbial diversity within the chicken gut microbiome revealed by metagenomics and culture.</title>
        <authorList>
            <person name="Gilroy R."/>
            <person name="Ravi A."/>
            <person name="Getino M."/>
            <person name="Pursley I."/>
            <person name="Horton D.L."/>
            <person name="Alikhan N.F."/>
            <person name="Baker D."/>
            <person name="Gharbi K."/>
            <person name="Hall N."/>
            <person name="Watson M."/>
            <person name="Adriaenssens E.M."/>
            <person name="Foster-Nyarko E."/>
            <person name="Jarju S."/>
            <person name="Secka A."/>
            <person name="Antonio M."/>
            <person name="Oren A."/>
            <person name="Chaudhuri R.R."/>
            <person name="La Ragione R."/>
            <person name="Hildebrand F."/>
            <person name="Pallen M.J."/>
        </authorList>
    </citation>
    <scope>NUCLEOTIDE SEQUENCE</scope>
    <source>
        <strain evidence="7">ChiW25-3613</strain>
    </source>
</reference>
<dbReference type="PANTHER" id="PTHR42749">
    <property type="entry name" value="CELL SHAPE-DETERMINING PROTEIN MREB"/>
    <property type="match status" value="1"/>
</dbReference>
<evidence type="ECO:0000256" key="5">
    <source>
        <dbReference type="ARBA" id="ARBA00022960"/>
    </source>
</evidence>
<organism evidence="7 8">
    <name type="scientific">Candidatus Coproplasma stercoripullorum</name>
    <dbReference type="NCBI Taxonomy" id="2840751"/>
    <lineage>
        <taxon>Bacteria</taxon>
        <taxon>Bacillati</taxon>
        <taxon>Bacillota</taxon>
        <taxon>Clostridia</taxon>
        <taxon>Eubacteriales</taxon>
        <taxon>Candidatus Coproplasma</taxon>
    </lineage>
</organism>
<dbReference type="PRINTS" id="PR01652">
    <property type="entry name" value="SHAPEPROTEIN"/>
</dbReference>
<evidence type="ECO:0000256" key="6">
    <source>
        <dbReference type="ARBA" id="ARBA00023458"/>
    </source>
</evidence>
<dbReference type="EMBL" id="DVHB01000085">
    <property type="protein sequence ID" value="HIR39740.1"/>
    <property type="molecule type" value="Genomic_DNA"/>
</dbReference>